<name>A0A151NJ27_ALLMI</name>
<feature type="region of interest" description="Disordered" evidence="1">
    <location>
        <begin position="1"/>
        <end position="28"/>
    </location>
</feature>
<evidence type="ECO:0000313" key="4">
    <source>
        <dbReference type="Proteomes" id="UP000050525"/>
    </source>
</evidence>
<protein>
    <submittedName>
        <fullName evidence="3">Uncharacterized protein</fullName>
    </submittedName>
</protein>
<keyword evidence="2" id="KW-0472">Membrane</keyword>
<evidence type="ECO:0000256" key="2">
    <source>
        <dbReference type="SAM" id="Phobius"/>
    </source>
</evidence>
<evidence type="ECO:0000313" key="3">
    <source>
        <dbReference type="EMBL" id="KYO36798.1"/>
    </source>
</evidence>
<comment type="caution">
    <text evidence="3">The sequence shown here is derived from an EMBL/GenBank/DDBJ whole genome shotgun (WGS) entry which is preliminary data.</text>
</comment>
<dbReference type="Proteomes" id="UP000050525">
    <property type="component" value="Unassembled WGS sequence"/>
</dbReference>
<reference evidence="3 4" key="1">
    <citation type="journal article" date="2012" name="Genome Biol.">
        <title>Sequencing three crocodilian genomes to illuminate the evolution of archosaurs and amniotes.</title>
        <authorList>
            <person name="St John J.A."/>
            <person name="Braun E.L."/>
            <person name="Isberg S.R."/>
            <person name="Miles L.G."/>
            <person name="Chong A.Y."/>
            <person name="Gongora J."/>
            <person name="Dalzell P."/>
            <person name="Moran C."/>
            <person name="Bed'hom B."/>
            <person name="Abzhanov A."/>
            <person name="Burgess S.C."/>
            <person name="Cooksey A.M."/>
            <person name="Castoe T.A."/>
            <person name="Crawford N.G."/>
            <person name="Densmore L.D."/>
            <person name="Drew J.C."/>
            <person name="Edwards S.V."/>
            <person name="Faircloth B.C."/>
            <person name="Fujita M.K."/>
            <person name="Greenwold M.J."/>
            <person name="Hoffmann F.G."/>
            <person name="Howard J.M."/>
            <person name="Iguchi T."/>
            <person name="Janes D.E."/>
            <person name="Khan S.Y."/>
            <person name="Kohno S."/>
            <person name="de Koning A.J."/>
            <person name="Lance S.L."/>
            <person name="McCarthy F.M."/>
            <person name="McCormack J.E."/>
            <person name="Merchant M.E."/>
            <person name="Peterson D.G."/>
            <person name="Pollock D.D."/>
            <person name="Pourmand N."/>
            <person name="Raney B.J."/>
            <person name="Roessler K.A."/>
            <person name="Sanford J.R."/>
            <person name="Sawyer R.H."/>
            <person name="Schmidt C.J."/>
            <person name="Triplett E.W."/>
            <person name="Tuberville T.D."/>
            <person name="Venegas-Anaya M."/>
            <person name="Howard J.T."/>
            <person name="Jarvis E.D."/>
            <person name="Guillette L.J.Jr."/>
            <person name="Glenn T.C."/>
            <person name="Green R.E."/>
            <person name="Ray D.A."/>
        </authorList>
    </citation>
    <scope>NUCLEOTIDE SEQUENCE [LARGE SCALE GENOMIC DNA]</scope>
    <source>
        <strain evidence="3">KSC_2009_1</strain>
    </source>
</reference>
<gene>
    <name evidence="3" type="ORF">Y1Q_0020843</name>
</gene>
<feature type="transmembrane region" description="Helical" evidence="2">
    <location>
        <begin position="52"/>
        <end position="73"/>
    </location>
</feature>
<keyword evidence="2" id="KW-1133">Transmembrane helix</keyword>
<organism evidence="3 4">
    <name type="scientific">Alligator mississippiensis</name>
    <name type="common">American alligator</name>
    <dbReference type="NCBI Taxonomy" id="8496"/>
    <lineage>
        <taxon>Eukaryota</taxon>
        <taxon>Metazoa</taxon>
        <taxon>Chordata</taxon>
        <taxon>Craniata</taxon>
        <taxon>Vertebrata</taxon>
        <taxon>Euteleostomi</taxon>
        <taxon>Archelosauria</taxon>
        <taxon>Archosauria</taxon>
        <taxon>Crocodylia</taxon>
        <taxon>Alligatoridae</taxon>
        <taxon>Alligatorinae</taxon>
        <taxon>Alligator</taxon>
    </lineage>
</organism>
<dbReference type="AlphaFoldDB" id="A0A151NJ27"/>
<accession>A0A151NJ27</accession>
<sequence>MKCCHEQEPGSPGKSHLKLSNRGSKQGSLQAVHWEQDIRHQALLQEGRQHSLLAWISPCPMFSPAISLMFLIIKIGRKVLCLLTSALSQIRQRFLGLYLPYTTPGANPVLPSQSGSSLPGDHSSL</sequence>
<dbReference type="EMBL" id="AKHW03002907">
    <property type="protein sequence ID" value="KYO36798.1"/>
    <property type="molecule type" value="Genomic_DNA"/>
</dbReference>
<keyword evidence="4" id="KW-1185">Reference proteome</keyword>
<evidence type="ECO:0000256" key="1">
    <source>
        <dbReference type="SAM" id="MobiDB-lite"/>
    </source>
</evidence>
<proteinExistence type="predicted"/>
<keyword evidence="2" id="KW-0812">Transmembrane</keyword>